<proteinExistence type="predicted"/>
<name>A0AAW2IGE8_9NEOP</name>
<evidence type="ECO:0000313" key="5">
    <source>
        <dbReference type="EMBL" id="KAL0281239.1"/>
    </source>
</evidence>
<dbReference type="GO" id="GO:0008270">
    <property type="term" value="F:zinc ion binding"/>
    <property type="evidence" value="ECO:0007669"/>
    <property type="project" value="UniProtKB-KW"/>
</dbReference>
<gene>
    <name evidence="5" type="ORF">PYX00_002288</name>
</gene>
<organism evidence="5">
    <name type="scientific">Menopon gallinae</name>
    <name type="common">poultry shaft louse</name>
    <dbReference type="NCBI Taxonomy" id="328185"/>
    <lineage>
        <taxon>Eukaryota</taxon>
        <taxon>Metazoa</taxon>
        <taxon>Ecdysozoa</taxon>
        <taxon>Arthropoda</taxon>
        <taxon>Hexapoda</taxon>
        <taxon>Insecta</taxon>
        <taxon>Pterygota</taxon>
        <taxon>Neoptera</taxon>
        <taxon>Paraneoptera</taxon>
        <taxon>Psocodea</taxon>
        <taxon>Troctomorpha</taxon>
        <taxon>Phthiraptera</taxon>
        <taxon>Amblycera</taxon>
        <taxon>Menoponidae</taxon>
        <taxon>Menopon</taxon>
    </lineage>
</organism>
<dbReference type="EMBL" id="JARGDH010000001">
    <property type="protein sequence ID" value="KAL0281239.1"/>
    <property type="molecule type" value="Genomic_DNA"/>
</dbReference>
<dbReference type="AlphaFoldDB" id="A0AAW2IGE8"/>
<keyword evidence="2" id="KW-0863">Zinc-finger</keyword>
<accession>A0AAW2IGE8</accession>
<protein>
    <recommendedName>
        <fullName evidence="4">FLYWCH-type domain-containing protein</fullName>
    </recommendedName>
</protein>
<dbReference type="Gene3D" id="2.20.25.240">
    <property type="match status" value="1"/>
</dbReference>
<dbReference type="Pfam" id="PF04500">
    <property type="entry name" value="FLYWCH"/>
    <property type="match status" value="1"/>
</dbReference>
<keyword evidence="3" id="KW-0862">Zinc</keyword>
<feature type="domain" description="FLYWCH-type" evidence="4">
    <location>
        <begin position="14"/>
        <end position="68"/>
    </location>
</feature>
<comment type="caution">
    <text evidence="5">The sequence shown here is derived from an EMBL/GenBank/DDBJ whole genome shotgun (WGS) entry which is preliminary data.</text>
</comment>
<keyword evidence="1" id="KW-0479">Metal-binding</keyword>
<evidence type="ECO:0000259" key="4">
    <source>
        <dbReference type="Pfam" id="PF04500"/>
    </source>
</evidence>
<evidence type="ECO:0000256" key="3">
    <source>
        <dbReference type="ARBA" id="ARBA00022833"/>
    </source>
</evidence>
<evidence type="ECO:0000256" key="1">
    <source>
        <dbReference type="ARBA" id="ARBA00022723"/>
    </source>
</evidence>
<sequence length="182" mass="21597">MNITLDPKQFRIEKTTRGAPCLIFENYKFRYGNKMKDEIRWRCTNKLCKATIKTNEKGITEKRTVHDHEPVGDRKATKKSSKVVSRIKVKPISYFRPQFDYNFENNESFVQPPVENIMPITRNGSSIGSVRYFKNEFPTDVENVIVVNETPAHFMDILRKYERHLFYARKMKLRTQRLANRT</sequence>
<reference evidence="5" key="1">
    <citation type="journal article" date="2024" name="Gigascience">
        <title>Chromosome-level genome of the poultry shaft louse Menopon gallinae provides insight into the host-switching and adaptive evolution of parasitic lice.</title>
        <authorList>
            <person name="Xu Y."/>
            <person name="Ma L."/>
            <person name="Liu S."/>
            <person name="Liang Y."/>
            <person name="Liu Q."/>
            <person name="He Z."/>
            <person name="Tian L."/>
            <person name="Duan Y."/>
            <person name="Cai W."/>
            <person name="Li H."/>
            <person name="Song F."/>
        </authorList>
    </citation>
    <scope>NUCLEOTIDE SEQUENCE</scope>
    <source>
        <strain evidence="5">Cailab_2023a</strain>
    </source>
</reference>
<evidence type="ECO:0000256" key="2">
    <source>
        <dbReference type="ARBA" id="ARBA00022771"/>
    </source>
</evidence>
<dbReference type="InterPro" id="IPR007588">
    <property type="entry name" value="Znf_FLYWCH"/>
</dbReference>